<name>A0AA36MU81_9DINO</name>
<gene>
    <name evidence="2" type="ORF">EVOR1521_LOCUS8428</name>
</gene>
<evidence type="ECO:0000313" key="3">
    <source>
        <dbReference type="Proteomes" id="UP001178507"/>
    </source>
</evidence>
<sequence>MGSSASSDGGTRENLVLRLGPSIQDALRPSAEQFKEAWEHHNAGASRSTRKNTLKVLTQLLENQLEAAKATASKAKLEVAKEQARMEKAGRRERAELRSCSPTMVSEEGLDRCSALMLGCAAGPVMAGMMAGYVDVPITCLTAMLQDKELLQLRVDVLFGKLAPDVKSQELRP</sequence>
<reference evidence="2" key="1">
    <citation type="submission" date="2023-08" db="EMBL/GenBank/DDBJ databases">
        <authorList>
            <person name="Chen Y."/>
            <person name="Shah S."/>
            <person name="Dougan E. K."/>
            <person name="Thang M."/>
            <person name="Chan C."/>
        </authorList>
    </citation>
    <scope>NUCLEOTIDE SEQUENCE</scope>
</reference>
<organism evidence="2 3">
    <name type="scientific">Effrenium voratum</name>
    <dbReference type="NCBI Taxonomy" id="2562239"/>
    <lineage>
        <taxon>Eukaryota</taxon>
        <taxon>Sar</taxon>
        <taxon>Alveolata</taxon>
        <taxon>Dinophyceae</taxon>
        <taxon>Suessiales</taxon>
        <taxon>Symbiodiniaceae</taxon>
        <taxon>Effrenium</taxon>
    </lineage>
</organism>
<dbReference type="AlphaFoldDB" id="A0AA36MU81"/>
<evidence type="ECO:0000256" key="1">
    <source>
        <dbReference type="SAM" id="Coils"/>
    </source>
</evidence>
<proteinExistence type="predicted"/>
<comment type="caution">
    <text evidence="2">The sequence shown here is derived from an EMBL/GenBank/DDBJ whole genome shotgun (WGS) entry which is preliminary data.</text>
</comment>
<feature type="coiled-coil region" evidence="1">
    <location>
        <begin position="58"/>
        <end position="92"/>
    </location>
</feature>
<protein>
    <submittedName>
        <fullName evidence="2">Uncharacterized protein</fullName>
    </submittedName>
</protein>
<keyword evidence="1" id="KW-0175">Coiled coil</keyword>
<dbReference type="Proteomes" id="UP001178507">
    <property type="component" value="Unassembled WGS sequence"/>
</dbReference>
<dbReference type="EMBL" id="CAUJNA010000715">
    <property type="protein sequence ID" value="CAJ1380504.1"/>
    <property type="molecule type" value="Genomic_DNA"/>
</dbReference>
<accession>A0AA36MU81</accession>
<keyword evidence="3" id="KW-1185">Reference proteome</keyword>
<evidence type="ECO:0000313" key="2">
    <source>
        <dbReference type="EMBL" id="CAJ1380504.1"/>
    </source>
</evidence>